<dbReference type="SUPFAM" id="SSF56281">
    <property type="entry name" value="Metallo-hydrolase/oxidoreductase"/>
    <property type="match status" value="1"/>
</dbReference>
<comment type="similarity">
    <text evidence="3">Belongs to the snRNP core protein family.</text>
</comment>
<keyword evidence="8" id="KW-0540">Nuclease</keyword>
<dbReference type="SMART" id="SM01098">
    <property type="entry name" value="CPSF73-100_C"/>
    <property type="match status" value="1"/>
</dbReference>
<gene>
    <name evidence="21" type="ORF">CA3LBN_000821</name>
</gene>
<dbReference type="InterPro" id="IPR027248">
    <property type="entry name" value="Sm_D2"/>
</dbReference>
<dbReference type="InterPro" id="IPR011108">
    <property type="entry name" value="RMMBL"/>
</dbReference>
<name>A0ABX8I2A9_9ASCO</name>
<dbReference type="InterPro" id="IPR010920">
    <property type="entry name" value="LSM_dom_sf"/>
</dbReference>
<dbReference type="PANTHER" id="PTHR11203:SF11">
    <property type="entry name" value="CLEAVAGE AND POLYADENYLATION SPECIFICITY FACTOR SUBUNIT 3"/>
    <property type="match status" value="1"/>
</dbReference>
<dbReference type="InterPro" id="IPR050698">
    <property type="entry name" value="MBL"/>
</dbReference>
<evidence type="ECO:0000256" key="8">
    <source>
        <dbReference type="ARBA" id="ARBA00022722"/>
    </source>
</evidence>
<evidence type="ECO:0000313" key="22">
    <source>
        <dbReference type="Proteomes" id="UP000825434"/>
    </source>
</evidence>
<feature type="domain" description="Sm" evidence="17">
    <location>
        <begin position="815"/>
        <end position="888"/>
    </location>
</feature>
<dbReference type="InterPro" id="IPR001163">
    <property type="entry name" value="Sm_dom_euk/arc"/>
</dbReference>
<evidence type="ECO:0000256" key="11">
    <source>
        <dbReference type="ARBA" id="ARBA00023187"/>
    </source>
</evidence>
<keyword evidence="7" id="KW-0507">mRNA processing</keyword>
<dbReference type="Gene3D" id="3.60.15.10">
    <property type="entry name" value="Ribonuclease Z/Hydroxyacylglutathione hydrolase-like"/>
    <property type="match status" value="1"/>
</dbReference>
<evidence type="ECO:0000256" key="5">
    <source>
        <dbReference type="ARBA" id="ARBA00018311"/>
    </source>
</evidence>
<evidence type="ECO:0000259" key="18">
    <source>
        <dbReference type="SMART" id="SM00849"/>
    </source>
</evidence>
<dbReference type="Pfam" id="PF10996">
    <property type="entry name" value="Beta-Casp"/>
    <property type="match status" value="1"/>
</dbReference>
<dbReference type="SMART" id="SM01027">
    <property type="entry name" value="Beta-Casp"/>
    <property type="match status" value="1"/>
</dbReference>
<evidence type="ECO:0000256" key="4">
    <source>
        <dbReference type="ARBA" id="ARBA00010624"/>
    </source>
</evidence>
<organism evidence="21 22">
    <name type="scientific">Candidozyma haemuli</name>
    <dbReference type="NCBI Taxonomy" id="45357"/>
    <lineage>
        <taxon>Eukaryota</taxon>
        <taxon>Fungi</taxon>
        <taxon>Dikarya</taxon>
        <taxon>Ascomycota</taxon>
        <taxon>Saccharomycotina</taxon>
        <taxon>Pichiomycetes</taxon>
        <taxon>Metschnikowiaceae</taxon>
        <taxon>Candidozyma</taxon>
    </lineage>
</organism>
<dbReference type="CDD" id="cd01720">
    <property type="entry name" value="Sm_D2"/>
    <property type="match status" value="1"/>
</dbReference>
<sequence>MAIDNPSEDPADNFKFFGLGGCNEVGRSSHILEYKNKVIMLDSGVHPGLSGMNSLPFFDEYDLSKVDILLISHFHLDHAASLPYVMQQTGFKGRVFMTHATKAIYRWLLSDFVRVTSMTGGGDEARSENNLTNASGSANLYTDEDLMVSFDRIETIDYHSTIEVDGIHFTAYHAGHVLGACMYFVEVGGLKVLFTGDYSREEDRHLKVAEVPPTRPDVLITESTFGTATHEPRLEKESRLMKLIHSTILKGGRILMPVFALGRAQELLLILEEYWSQNKDIQNINIYYASNLARKCMAVYQTYTSIMNDSIKVNAAGSHKSNPFDFKFIKSIKSVDRVHDIGPCVVVASPGMLQSGVSRQLLERWAPDPKNAVIMTGYSVEGTMAKDLLREPAAIQSINNPEMNIPRRITVDEISFAAHVDFIENSGFIDEVSPKKIILVHGDSNPMGRLKSALLSKYSSRKGTDEEVKVFNPRNCEEVTIGFKGVKLAKVVGRLAETNMKLIKKAVQEAQTKPKIEEVDDKVEKEEGNKDKKEDGEAGSEKESDRKVINTGVKLSGVLISKDFDMNIMSLDELPEYSQLTTSTVKSNAKLKVHANVSLVQWHLEQMFGYINVVNDDNETWECTIMNTVYITANKVESAGALNVTVEWLNDNLMGDSLADSIVAILLSIDSSPVSVKMTSQHCSHGHVKQEEDEDMVKDDTPRRAHADSTITSRIKRIVSLLKSQFGDSITKNDGKQVVITIGKNEATVDLNKLEVACGSRVLKDRVENIVKRGATLAAPLSYPEKILIDRPRAELTESEIQELEDFEFNHGPLSLIQNSIKSGSPVMIHCRNNHKLLAKVKAFDRHCNLILEDVKELWTETTKNSKGKVIKTTSKERYVVKIKFVVLRFSPEQLLAISVKDTSLNQEPQVWCKFKMSAIFNEIEVQSLRNDVVLLEINIELFLQTLKNFEKADSHDLSIRLQRKEASADGTTSGGGRTASLALYYSDLTTTANTINHTFRIPVKILKGSSDLLQEPELPKVDLMMRLPNEFSSTYKRLDKFKKNLASDLVTIKASRRRGGYLGFVLHEEGKFRVTIRWNDKLDVQKPKVPDLDTDSLRAQALAEPEDDNCDQDDTEDTEVAVKLKDWKMASKIVSTCKTIIFLMCHQEACVLHCLLDDTDDVEVLYYLSGVKIRDMED</sequence>
<evidence type="ECO:0000256" key="12">
    <source>
        <dbReference type="ARBA" id="ARBA00023242"/>
    </source>
</evidence>
<evidence type="ECO:0000256" key="3">
    <source>
        <dbReference type="ARBA" id="ARBA00008146"/>
    </source>
</evidence>
<evidence type="ECO:0000256" key="13">
    <source>
        <dbReference type="ARBA" id="ARBA00023274"/>
    </source>
</evidence>
<dbReference type="Gene3D" id="3.40.50.10890">
    <property type="match status" value="1"/>
</dbReference>
<dbReference type="SMART" id="SM00651">
    <property type="entry name" value="Sm"/>
    <property type="match status" value="1"/>
</dbReference>
<evidence type="ECO:0000256" key="7">
    <source>
        <dbReference type="ARBA" id="ARBA00022664"/>
    </source>
</evidence>
<evidence type="ECO:0000256" key="10">
    <source>
        <dbReference type="ARBA" id="ARBA00022801"/>
    </source>
</evidence>
<evidence type="ECO:0000256" key="6">
    <source>
        <dbReference type="ARBA" id="ARBA00022490"/>
    </source>
</evidence>
<proteinExistence type="inferred from homology"/>
<dbReference type="SUPFAM" id="SSF50182">
    <property type="entry name" value="Sm-like ribonucleoproteins"/>
    <property type="match status" value="1"/>
</dbReference>
<feature type="domain" description="Beta-Casp" evidence="19">
    <location>
        <begin position="264"/>
        <end position="388"/>
    </location>
</feature>
<feature type="region of interest" description="Disordered" evidence="16">
    <location>
        <begin position="517"/>
        <end position="545"/>
    </location>
</feature>
<dbReference type="CDD" id="cd16292">
    <property type="entry name" value="CPSF3-like_MBL-fold"/>
    <property type="match status" value="1"/>
</dbReference>
<dbReference type="EMBL" id="CP076661">
    <property type="protein sequence ID" value="QWU86603.1"/>
    <property type="molecule type" value="Genomic_DNA"/>
</dbReference>
<keyword evidence="10" id="KW-0378">Hydrolase</keyword>
<evidence type="ECO:0000259" key="20">
    <source>
        <dbReference type="SMART" id="SM01098"/>
    </source>
</evidence>
<keyword evidence="13" id="KW-0687">Ribonucleoprotein</keyword>
<protein>
    <recommendedName>
        <fullName evidence="5">Endoribonuclease YSH1</fullName>
    </recommendedName>
    <alternativeName>
        <fullName evidence="14">mRNA 3'-end-processing protein YSH1</fullName>
    </alternativeName>
    <alternativeName>
        <fullName evidence="15">snRNP core protein D2</fullName>
    </alternativeName>
</protein>
<evidence type="ECO:0000259" key="19">
    <source>
        <dbReference type="SMART" id="SM01027"/>
    </source>
</evidence>
<feature type="domain" description="Pre-mRNA 3'-end-processing endonuclease polyadenylation factor C-term" evidence="20">
    <location>
        <begin position="551"/>
        <end position="781"/>
    </location>
</feature>
<evidence type="ECO:0000256" key="2">
    <source>
        <dbReference type="ARBA" id="ARBA00004514"/>
    </source>
</evidence>
<dbReference type="PANTHER" id="PTHR11203">
    <property type="entry name" value="CLEAVAGE AND POLYADENYLATION SPECIFICITY FACTOR FAMILY MEMBER"/>
    <property type="match status" value="1"/>
</dbReference>
<dbReference type="InterPro" id="IPR007150">
    <property type="entry name" value="HUS1/Mec3"/>
</dbReference>
<evidence type="ECO:0000256" key="14">
    <source>
        <dbReference type="ARBA" id="ARBA00032592"/>
    </source>
</evidence>
<dbReference type="InterPro" id="IPR001279">
    <property type="entry name" value="Metallo-B-lactamas"/>
</dbReference>
<keyword evidence="11" id="KW-0508">mRNA splicing</keyword>
<evidence type="ECO:0000259" key="17">
    <source>
        <dbReference type="SMART" id="SM00651"/>
    </source>
</evidence>
<evidence type="ECO:0000256" key="15">
    <source>
        <dbReference type="ARBA" id="ARBA00033125"/>
    </source>
</evidence>
<dbReference type="InterPro" id="IPR021718">
    <property type="entry name" value="CPSF73-100_C"/>
</dbReference>
<dbReference type="SMART" id="SM00849">
    <property type="entry name" value="Lactamase_B"/>
    <property type="match status" value="1"/>
</dbReference>
<evidence type="ECO:0000256" key="1">
    <source>
        <dbReference type="ARBA" id="ARBA00004123"/>
    </source>
</evidence>
<evidence type="ECO:0000256" key="9">
    <source>
        <dbReference type="ARBA" id="ARBA00022759"/>
    </source>
</evidence>
<comment type="similarity">
    <text evidence="4">Belongs to the metallo-beta-lactamase superfamily. RNA-metabolizing metallo-beta-lactamase-like family. CPSF2/YSH1 subfamily.</text>
</comment>
<feature type="region of interest" description="Disordered" evidence="16">
    <location>
        <begin position="683"/>
        <end position="706"/>
    </location>
</feature>
<dbReference type="InterPro" id="IPR036866">
    <property type="entry name" value="RibonucZ/Hydroxyglut_hydro"/>
</dbReference>
<evidence type="ECO:0000313" key="21">
    <source>
        <dbReference type="EMBL" id="QWU86603.1"/>
    </source>
</evidence>
<keyword evidence="22" id="KW-1185">Reference proteome</keyword>
<comment type="subcellular location">
    <subcellularLocation>
        <location evidence="2">Cytoplasm</location>
        <location evidence="2">Cytosol</location>
    </subcellularLocation>
    <subcellularLocation>
        <location evidence="1">Nucleus</location>
    </subcellularLocation>
</comment>
<feature type="domain" description="Metallo-beta-lactamase" evidence="18">
    <location>
        <begin position="26"/>
        <end position="252"/>
    </location>
</feature>
<keyword evidence="6" id="KW-0963">Cytoplasm</keyword>
<dbReference type="Pfam" id="PF04005">
    <property type="entry name" value="Hus1"/>
    <property type="match status" value="1"/>
</dbReference>
<dbReference type="Pfam" id="PF11718">
    <property type="entry name" value="CPSF73-100_C"/>
    <property type="match status" value="1"/>
</dbReference>
<accession>A0ABX8I2A9</accession>
<dbReference type="InterPro" id="IPR022712">
    <property type="entry name" value="Beta_Casp"/>
</dbReference>
<dbReference type="Pfam" id="PF01423">
    <property type="entry name" value="LSM"/>
    <property type="match status" value="1"/>
</dbReference>
<dbReference type="Pfam" id="PF07521">
    <property type="entry name" value="RMMBL"/>
    <property type="match status" value="1"/>
</dbReference>
<keyword evidence="12" id="KW-0539">Nucleus</keyword>
<keyword evidence="9" id="KW-0255">Endonuclease</keyword>
<evidence type="ECO:0000256" key="16">
    <source>
        <dbReference type="SAM" id="MobiDB-lite"/>
    </source>
</evidence>
<reference evidence="21 22" key="1">
    <citation type="submission" date="2021-06" db="EMBL/GenBank/DDBJ databases">
        <title>Candida outbreak in Lebanon.</title>
        <authorList>
            <person name="Finianos M."/>
        </authorList>
    </citation>
    <scope>NUCLEOTIDE SEQUENCE [LARGE SCALE GENOMIC DNA]</scope>
    <source>
        <strain evidence="21">CA3LBN</strain>
    </source>
</reference>
<dbReference type="Gene3D" id="3.70.10.10">
    <property type="match status" value="1"/>
</dbReference>
<dbReference type="Pfam" id="PF16661">
    <property type="entry name" value="Lactamase_B_6"/>
    <property type="match status" value="1"/>
</dbReference>
<dbReference type="Proteomes" id="UP000825434">
    <property type="component" value="Chromosome 1"/>
</dbReference>